<dbReference type="InterPro" id="IPR017856">
    <property type="entry name" value="Integrase-like_N"/>
</dbReference>
<reference evidence="5 6" key="1">
    <citation type="journal article" date="2008" name="Nature">
        <title>The genome of Laccaria bicolor provides insights into mycorrhizal symbiosis.</title>
        <authorList>
            <person name="Martin F."/>
            <person name="Aerts A."/>
            <person name="Ahren D."/>
            <person name="Brun A."/>
            <person name="Danchin E.G.J."/>
            <person name="Duchaussoy F."/>
            <person name="Gibon J."/>
            <person name="Kohler A."/>
            <person name="Lindquist E."/>
            <person name="Pereda V."/>
            <person name="Salamov A."/>
            <person name="Shapiro H.J."/>
            <person name="Wuyts J."/>
            <person name="Blaudez D."/>
            <person name="Buee M."/>
            <person name="Brokstein P."/>
            <person name="Canbaeck B."/>
            <person name="Cohen D."/>
            <person name="Courty P.E."/>
            <person name="Coutinho P.M."/>
            <person name="Delaruelle C."/>
            <person name="Detter J.C."/>
            <person name="Deveau A."/>
            <person name="DiFazio S."/>
            <person name="Duplessis S."/>
            <person name="Fraissinet-Tachet L."/>
            <person name="Lucic E."/>
            <person name="Frey-Klett P."/>
            <person name="Fourrey C."/>
            <person name="Feussner I."/>
            <person name="Gay G."/>
            <person name="Grimwood J."/>
            <person name="Hoegger P.J."/>
            <person name="Jain P."/>
            <person name="Kilaru S."/>
            <person name="Labbe J."/>
            <person name="Lin Y.C."/>
            <person name="Legue V."/>
            <person name="Le Tacon F."/>
            <person name="Marmeisse R."/>
            <person name="Melayah D."/>
            <person name="Montanini B."/>
            <person name="Muratet M."/>
            <person name="Nehls U."/>
            <person name="Niculita-Hirzel H."/>
            <person name="Oudot-Le Secq M.P."/>
            <person name="Peter M."/>
            <person name="Quesneville H."/>
            <person name="Rajashekar B."/>
            <person name="Reich M."/>
            <person name="Rouhier N."/>
            <person name="Schmutz J."/>
            <person name="Yin T."/>
            <person name="Chalot M."/>
            <person name="Henrissat B."/>
            <person name="Kuees U."/>
            <person name="Lucas S."/>
            <person name="Van de Peer Y."/>
            <person name="Podila G.K."/>
            <person name="Polle A."/>
            <person name="Pukkila P.J."/>
            <person name="Richardson P.M."/>
            <person name="Rouze P."/>
            <person name="Sanders I.R."/>
            <person name="Stajich J.E."/>
            <person name="Tunlid A."/>
            <person name="Tuskan G."/>
            <person name="Grigoriev I.V."/>
        </authorList>
    </citation>
    <scope>NUCLEOTIDE SEQUENCE [LARGE SCALE GENOMIC DNA]</scope>
    <source>
        <strain evidence="6">S238N-H82 / ATCC MYA-4686</strain>
    </source>
</reference>
<dbReference type="Proteomes" id="UP000001194">
    <property type="component" value="Unassembled WGS sequence"/>
</dbReference>
<dbReference type="InterPro" id="IPR048300">
    <property type="entry name" value="TACO1_YebC-like_2nd/3rd_dom"/>
</dbReference>
<dbReference type="Gene3D" id="3.30.70.980">
    <property type="match status" value="2"/>
</dbReference>
<gene>
    <name evidence="5" type="ORF">LACBIDRAFT_315903</name>
</gene>
<dbReference type="STRING" id="486041.B0D3G1"/>
<evidence type="ECO:0000256" key="1">
    <source>
        <dbReference type="ARBA" id="ARBA00004173"/>
    </source>
</evidence>
<dbReference type="HOGENOM" id="CLU_062974_1_0_1"/>
<evidence type="ECO:0000256" key="2">
    <source>
        <dbReference type="ARBA" id="ARBA00008724"/>
    </source>
</evidence>
<dbReference type="Pfam" id="PF20772">
    <property type="entry name" value="TACO1_YebC_N"/>
    <property type="match status" value="1"/>
</dbReference>
<evidence type="ECO:0000259" key="4">
    <source>
        <dbReference type="Pfam" id="PF20772"/>
    </source>
</evidence>
<dbReference type="Gene3D" id="1.10.10.200">
    <property type="match status" value="1"/>
</dbReference>
<name>B0D3G1_LACBS</name>
<dbReference type="InterPro" id="IPR026564">
    <property type="entry name" value="Transcrip_reg_TACO1-like_dom3"/>
</dbReference>
<dbReference type="InParanoid" id="B0D3G1"/>
<dbReference type="FunFam" id="1.10.10.200:FF:000002">
    <property type="entry name" value="Probable transcriptional regulatory protein CLM62_37755"/>
    <property type="match status" value="1"/>
</dbReference>
<feature type="domain" description="TACO1/YebC-like N-terminal" evidence="4">
    <location>
        <begin position="28"/>
        <end position="99"/>
    </location>
</feature>
<keyword evidence="6" id="KW-1185">Reference proteome</keyword>
<dbReference type="InterPro" id="IPR049083">
    <property type="entry name" value="TACO1_YebC_N"/>
</dbReference>
<dbReference type="PANTHER" id="PTHR12532:SF0">
    <property type="entry name" value="TRANSLATIONAL ACTIVATOR OF CYTOCHROME C OXIDASE 1"/>
    <property type="match status" value="1"/>
</dbReference>
<dbReference type="RefSeq" id="XP_001878571.1">
    <property type="nucleotide sequence ID" value="XM_001878536.1"/>
</dbReference>
<dbReference type="InterPro" id="IPR029072">
    <property type="entry name" value="YebC-like"/>
</dbReference>
<comment type="similarity">
    <text evidence="2">Belongs to the TACO1 family.</text>
</comment>
<dbReference type="EMBL" id="DS547096">
    <property type="protein sequence ID" value="EDR11270.1"/>
    <property type="molecule type" value="Genomic_DNA"/>
</dbReference>
<dbReference type="GO" id="GO:0005739">
    <property type="term" value="C:mitochondrion"/>
    <property type="evidence" value="ECO:0007669"/>
    <property type="project" value="UniProtKB-SubCell"/>
</dbReference>
<evidence type="ECO:0000313" key="6">
    <source>
        <dbReference type="Proteomes" id="UP000001194"/>
    </source>
</evidence>
<proteinExistence type="inferred from homology"/>
<dbReference type="PANTHER" id="PTHR12532">
    <property type="entry name" value="TRANSLATIONAL ACTIVATOR OF CYTOCHROME C OXIDASE 1"/>
    <property type="match status" value="1"/>
</dbReference>
<accession>B0D3G1</accession>
<evidence type="ECO:0000259" key="3">
    <source>
        <dbReference type="Pfam" id="PF01709"/>
    </source>
</evidence>
<dbReference type="Pfam" id="PF01709">
    <property type="entry name" value="Transcrip_reg"/>
    <property type="match status" value="1"/>
</dbReference>
<dbReference type="SUPFAM" id="SSF75625">
    <property type="entry name" value="YebC-like"/>
    <property type="match status" value="1"/>
</dbReference>
<feature type="domain" description="TACO1/YebC-like second and third" evidence="3">
    <location>
        <begin position="107"/>
        <end position="270"/>
    </location>
</feature>
<dbReference type="FunCoup" id="B0D3G1">
    <property type="interactions" value="229"/>
</dbReference>
<dbReference type="OrthoDB" id="2017544at2759"/>
<dbReference type="AlphaFoldDB" id="B0D3G1"/>
<dbReference type="GeneID" id="6073813"/>
<dbReference type="InterPro" id="IPR002876">
    <property type="entry name" value="Transcrip_reg_TACO1-like"/>
</dbReference>
<sequence length="273" mass="30237">MFNSQLRIVPSLFKRPFSVCNANFSGHNKWSKIKDKKGNSDLQKSLLYGNANRDILVAARTGGSADPNVNIQLSTILKKYKDQGVPKENIERALVRARQGKEKGGGSVMYEALAFNSVGLMIECITDNPTRTIHKIRHTLTNHSARLTPVQFMFQRRGLIEVALNKSAEERAEQLIDLALTNGADDFDDVVDEDSEDAGVLLKFSCSPLVFAQLSTAIASHAELWSGIRTSELTYVPLEPVEPSEDLKSQLDSLTEELEGDEDTLRVWTTLGS</sequence>
<evidence type="ECO:0000313" key="5">
    <source>
        <dbReference type="EMBL" id="EDR11270.1"/>
    </source>
</evidence>
<organism evidence="6">
    <name type="scientific">Laccaria bicolor (strain S238N-H82 / ATCC MYA-4686)</name>
    <name type="common">Bicoloured deceiver</name>
    <name type="synonym">Laccaria laccata var. bicolor</name>
    <dbReference type="NCBI Taxonomy" id="486041"/>
    <lineage>
        <taxon>Eukaryota</taxon>
        <taxon>Fungi</taxon>
        <taxon>Dikarya</taxon>
        <taxon>Basidiomycota</taxon>
        <taxon>Agaricomycotina</taxon>
        <taxon>Agaricomycetes</taxon>
        <taxon>Agaricomycetidae</taxon>
        <taxon>Agaricales</taxon>
        <taxon>Agaricineae</taxon>
        <taxon>Hydnangiaceae</taxon>
        <taxon>Laccaria</taxon>
    </lineage>
</organism>
<comment type="subcellular location">
    <subcellularLocation>
        <location evidence="1">Mitochondrion</location>
    </subcellularLocation>
</comment>
<protein>
    <submittedName>
        <fullName evidence="5">Predicted protein</fullName>
    </submittedName>
</protein>
<dbReference type="KEGG" id="lbc:LACBIDRAFT_315903"/>